<proteinExistence type="predicted"/>
<dbReference type="GO" id="GO:0006310">
    <property type="term" value="P:DNA recombination"/>
    <property type="evidence" value="ECO:0007669"/>
    <property type="project" value="UniProtKB-KW"/>
</dbReference>
<organism evidence="6 7">
    <name type="scientific">Kineosporia babensis</name>
    <dbReference type="NCBI Taxonomy" id="499548"/>
    <lineage>
        <taxon>Bacteria</taxon>
        <taxon>Bacillati</taxon>
        <taxon>Actinomycetota</taxon>
        <taxon>Actinomycetes</taxon>
        <taxon>Kineosporiales</taxon>
        <taxon>Kineosporiaceae</taxon>
        <taxon>Kineosporia</taxon>
    </lineage>
</organism>
<gene>
    <name evidence="6" type="ORF">LR394_07950</name>
</gene>
<accession>A0A9X1NB19</accession>
<dbReference type="AlphaFoldDB" id="A0A9X1NB19"/>
<dbReference type="RefSeq" id="WP_231439999.1">
    <property type="nucleotide sequence ID" value="NZ_JAJOMB010000003.1"/>
</dbReference>
<dbReference type="PROSITE" id="PS51898">
    <property type="entry name" value="TYR_RECOMBINASE"/>
    <property type="match status" value="1"/>
</dbReference>
<sequence>MTDSTLAALPTGMDAMDPAQLCAVSWLSEYQHPHTRYLYGLDLRNLFEWCAARDRNPLHLIRMELNAYRAYLETERRLSSSTVYRRLNAAQLYYRHAVDEGYLEKDPSARLRLPEVHYGDERKVWLFPNEVQALLAAARAASPTDWCLVSLLAILGLRVTSACDIDIQHIVRDRSDATWLHTVGKFGKRKTRPVPGIVLETMEMSAAGRDAGPLLLRRNGTRMTRRSATQVVKRLAKECGLPAAVSPHDLRRSFIANGLAAGKTLREMQLGADHNDVRTTASYDRAELAADRHPSMALADLYAPKAVACS</sequence>
<dbReference type="InterPro" id="IPR011010">
    <property type="entry name" value="DNA_brk_join_enz"/>
</dbReference>
<dbReference type="Gene3D" id="1.10.150.130">
    <property type="match status" value="1"/>
</dbReference>
<dbReference type="InterPro" id="IPR010998">
    <property type="entry name" value="Integrase_recombinase_N"/>
</dbReference>
<evidence type="ECO:0000313" key="7">
    <source>
        <dbReference type="Proteomes" id="UP001138997"/>
    </source>
</evidence>
<dbReference type="GO" id="GO:0015074">
    <property type="term" value="P:DNA integration"/>
    <property type="evidence" value="ECO:0007669"/>
    <property type="project" value="InterPro"/>
</dbReference>
<evidence type="ECO:0000313" key="6">
    <source>
        <dbReference type="EMBL" id="MCD5310823.1"/>
    </source>
</evidence>
<evidence type="ECO:0000259" key="5">
    <source>
        <dbReference type="PROSITE" id="PS51900"/>
    </source>
</evidence>
<evidence type="ECO:0000256" key="3">
    <source>
        <dbReference type="PROSITE-ProRule" id="PRU01248"/>
    </source>
</evidence>
<comment type="caution">
    <text evidence="6">The sequence shown here is derived from an EMBL/GenBank/DDBJ whole genome shotgun (WGS) entry which is preliminary data.</text>
</comment>
<dbReference type="PANTHER" id="PTHR30349:SF81">
    <property type="entry name" value="TYROSINE RECOMBINASE XERC"/>
    <property type="match status" value="1"/>
</dbReference>
<dbReference type="PROSITE" id="PS51900">
    <property type="entry name" value="CB"/>
    <property type="match status" value="1"/>
</dbReference>
<dbReference type="InterPro" id="IPR013762">
    <property type="entry name" value="Integrase-like_cat_sf"/>
</dbReference>
<feature type="domain" description="Core-binding (CB)" evidence="5">
    <location>
        <begin position="17"/>
        <end position="98"/>
    </location>
</feature>
<dbReference type="InterPro" id="IPR044068">
    <property type="entry name" value="CB"/>
</dbReference>
<dbReference type="InterPro" id="IPR050090">
    <property type="entry name" value="Tyrosine_recombinase_XerCD"/>
</dbReference>
<name>A0A9X1NB19_9ACTN</name>
<dbReference type="InterPro" id="IPR002104">
    <property type="entry name" value="Integrase_catalytic"/>
</dbReference>
<protein>
    <submittedName>
        <fullName evidence="6">Tyrosine-type recombinase/integrase</fullName>
    </submittedName>
</protein>
<keyword evidence="2" id="KW-0233">DNA recombination</keyword>
<dbReference type="SUPFAM" id="SSF56349">
    <property type="entry name" value="DNA breaking-rejoining enzymes"/>
    <property type="match status" value="1"/>
</dbReference>
<evidence type="ECO:0000256" key="1">
    <source>
        <dbReference type="ARBA" id="ARBA00023125"/>
    </source>
</evidence>
<dbReference type="Proteomes" id="UP001138997">
    <property type="component" value="Unassembled WGS sequence"/>
</dbReference>
<evidence type="ECO:0000256" key="2">
    <source>
        <dbReference type="ARBA" id="ARBA00023172"/>
    </source>
</evidence>
<keyword evidence="1 3" id="KW-0238">DNA-binding</keyword>
<dbReference type="PANTHER" id="PTHR30349">
    <property type="entry name" value="PHAGE INTEGRASE-RELATED"/>
    <property type="match status" value="1"/>
</dbReference>
<dbReference type="EMBL" id="JAJOMB010000003">
    <property type="protein sequence ID" value="MCD5310823.1"/>
    <property type="molecule type" value="Genomic_DNA"/>
</dbReference>
<reference evidence="6" key="1">
    <citation type="submission" date="2021-11" db="EMBL/GenBank/DDBJ databases">
        <title>Streptomyces corallinus and Kineosporia corallina sp. nov., two new coral-derived marine actinobacteria.</title>
        <authorList>
            <person name="Buangrab K."/>
            <person name="Sutthacheep M."/>
            <person name="Yeemin T."/>
            <person name="Harunari E."/>
            <person name="Igarashi Y."/>
            <person name="Sripreechasak P."/>
            <person name="Kanchanasin P."/>
            <person name="Tanasupawat S."/>
            <person name="Phongsopitanun W."/>
        </authorList>
    </citation>
    <scope>NUCLEOTIDE SEQUENCE</scope>
    <source>
        <strain evidence="6">JCM 31032</strain>
    </source>
</reference>
<feature type="domain" description="Tyr recombinase" evidence="4">
    <location>
        <begin position="121"/>
        <end position="298"/>
    </location>
</feature>
<dbReference type="GO" id="GO:0003677">
    <property type="term" value="F:DNA binding"/>
    <property type="evidence" value="ECO:0007669"/>
    <property type="project" value="UniProtKB-UniRule"/>
</dbReference>
<keyword evidence="7" id="KW-1185">Reference proteome</keyword>
<dbReference type="Gene3D" id="1.10.443.10">
    <property type="entry name" value="Intergrase catalytic core"/>
    <property type="match status" value="1"/>
</dbReference>
<evidence type="ECO:0000259" key="4">
    <source>
        <dbReference type="PROSITE" id="PS51898"/>
    </source>
</evidence>
<dbReference type="Pfam" id="PF00589">
    <property type="entry name" value="Phage_integrase"/>
    <property type="match status" value="1"/>
</dbReference>